<dbReference type="Proteomes" id="UP000733744">
    <property type="component" value="Unassembled WGS sequence"/>
</dbReference>
<dbReference type="EMBL" id="RYFG02000110">
    <property type="protein sequence ID" value="TRW91956.1"/>
    <property type="molecule type" value="Genomic_DNA"/>
</dbReference>
<gene>
    <name evidence="2" type="ORF">EKO24_015830</name>
</gene>
<dbReference type="InterPro" id="IPR037053">
    <property type="entry name" value="Phage_tail_collar_dom_sf"/>
</dbReference>
<accession>A0ABY3C7C1</accession>
<evidence type="ECO:0000313" key="2">
    <source>
        <dbReference type="EMBL" id="TRW91956.1"/>
    </source>
</evidence>
<comment type="caution">
    <text evidence="2">The sequence shown here is derived from an EMBL/GenBank/DDBJ whole genome shotgun (WGS) entry which is preliminary data.</text>
</comment>
<dbReference type="InterPro" id="IPR011083">
    <property type="entry name" value="Phage_tail_collar_dom"/>
</dbReference>
<dbReference type="SUPFAM" id="SSF88874">
    <property type="entry name" value="Receptor-binding domain of short tail fibre protein gp12"/>
    <property type="match status" value="1"/>
</dbReference>
<evidence type="ECO:0000313" key="3">
    <source>
        <dbReference type="Proteomes" id="UP000733744"/>
    </source>
</evidence>
<keyword evidence="3" id="KW-1185">Reference proteome</keyword>
<reference evidence="2 3" key="1">
    <citation type="journal article" date="2019" name="Antonie Van Leeuwenhoek">
        <title>Description of 'Ca. Methylobacter oryzae' KRF1, a novel species from the environmentally important Methylobacter clade 2.</title>
        <authorList>
            <person name="Khatri K."/>
            <person name="Mohite J.A."/>
            <person name="Pandit P.S."/>
            <person name="Bahulikar R."/>
            <person name="Rahalkar M.C."/>
        </authorList>
    </citation>
    <scope>NUCLEOTIDE SEQUENCE [LARGE SCALE GENOMIC DNA]</scope>
    <source>
        <strain evidence="2 3">KRF1</strain>
    </source>
</reference>
<proteinExistence type="predicted"/>
<name>A0ABY3C7C1_9GAMM</name>
<organism evidence="2 3">
    <name type="scientific">Candidatus Methylobacter oryzae</name>
    <dbReference type="NCBI Taxonomy" id="2497749"/>
    <lineage>
        <taxon>Bacteria</taxon>
        <taxon>Pseudomonadati</taxon>
        <taxon>Pseudomonadota</taxon>
        <taxon>Gammaproteobacteria</taxon>
        <taxon>Methylococcales</taxon>
        <taxon>Methylococcaceae</taxon>
        <taxon>Methylobacter</taxon>
    </lineage>
</organism>
<sequence length="180" mass="18859">MSDYFLGEIRMFSFAWAPQHWALCQGQLMTIQQNNALYALLGTTFGGNATTNFNLPDLRGRVPLCQGQSPISGTIYQQGSTYAGGAETVTLNATQVPAHTHTVKAMSAQGTAGPNDGIISSLKTTVNPTVYSTVPASGATFQPLNAGTVSSVGGAPHNNMQPFTVANFCIATSGIFPARN</sequence>
<dbReference type="RefSeq" id="WP_127028134.1">
    <property type="nucleotide sequence ID" value="NZ_RYFG02000110.1"/>
</dbReference>
<feature type="domain" description="Phage tail collar" evidence="1">
    <location>
        <begin position="7"/>
        <end position="63"/>
    </location>
</feature>
<protein>
    <submittedName>
        <fullName evidence="2">Phage tail protein</fullName>
    </submittedName>
</protein>
<dbReference type="Gene3D" id="3.90.1340.10">
    <property type="entry name" value="Phage tail collar domain"/>
    <property type="match status" value="1"/>
</dbReference>
<evidence type="ECO:0000259" key="1">
    <source>
        <dbReference type="Pfam" id="PF07484"/>
    </source>
</evidence>
<dbReference type="Pfam" id="PF07484">
    <property type="entry name" value="Collar"/>
    <property type="match status" value="1"/>
</dbReference>